<name>A0A7R8AH79_9EURO</name>
<sequence>MDALPDFYKNMQISWYEPKGDLHIVCHDRHFYVSTDVMLRVSSGIGEMLTPELIAVYEKDTNGKIVIALPDVNPEAFDVFCNLVYSGMDLVKAGPQPFLLHPLLEFIDQYKCRDRVSLTAQTWLRCDLESRPHSDLWMMLVFAYRMNMGALFRVIGKRLISTTSARPLFRDWASIIGNCEAMPESFYKEIQKSQDRLLAKAGEKILYILRPTYDHLDDAEATQQIGRYTESLLEAGLMPGSPNYQKMTFTDMRTAASSLPHDMWVTTQLDMKLQRCLDREEGPCFLCLKGEYCDLHIDKRATED</sequence>
<dbReference type="Gene3D" id="3.30.710.10">
    <property type="entry name" value="Potassium Channel Kv1.1, Chain A"/>
    <property type="match status" value="1"/>
</dbReference>
<organism evidence="1 2">
    <name type="scientific">Aspergillus puulaauensis</name>
    <dbReference type="NCBI Taxonomy" id="1220207"/>
    <lineage>
        <taxon>Eukaryota</taxon>
        <taxon>Fungi</taxon>
        <taxon>Dikarya</taxon>
        <taxon>Ascomycota</taxon>
        <taxon>Pezizomycotina</taxon>
        <taxon>Eurotiomycetes</taxon>
        <taxon>Eurotiomycetidae</taxon>
        <taxon>Eurotiales</taxon>
        <taxon>Aspergillaceae</taxon>
        <taxon>Aspergillus</taxon>
    </lineage>
</organism>
<accession>A0A7R8AH79</accession>
<dbReference type="Proteomes" id="UP000654913">
    <property type="component" value="Chromosome 1"/>
</dbReference>
<evidence type="ECO:0000313" key="2">
    <source>
        <dbReference type="Proteomes" id="UP000654913"/>
    </source>
</evidence>
<reference evidence="1" key="1">
    <citation type="submission" date="2021-01" db="EMBL/GenBank/DDBJ databases">
        <authorList>
            <consortium name="Aspergillus puulaauensis MK2 genome sequencing consortium"/>
            <person name="Kazuki M."/>
            <person name="Futagami T."/>
        </authorList>
    </citation>
    <scope>NUCLEOTIDE SEQUENCE</scope>
    <source>
        <strain evidence="1">MK2</strain>
    </source>
</reference>
<keyword evidence="2" id="KW-1185">Reference proteome</keyword>
<dbReference type="OrthoDB" id="5275938at2759"/>
<dbReference type="EMBL" id="AP024443">
    <property type="protein sequence ID" value="BCS17290.1"/>
    <property type="molecule type" value="Genomic_DNA"/>
</dbReference>
<proteinExistence type="predicted"/>
<dbReference type="KEGG" id="apuu:APUU_10118S"/>
<dbReference type="AlphaFoldDB" id="A0A7R8AH79"/>
<dbReference type="RefSeq" id="XP_041549484.1">
    <property type="nucleotide sequence ID" value="XM_041695434.1"/>
</dbReference>
<reference evidence="1" key="2">
    <citation type="submission" date="2021-02" db="EMBL/GenBank/DDBJ databases">
        <title>Aspergillus puulaauensis MK2 genome sequence.</title>
        <authorList>
            <person name="Futagami T."/>
            <person name="Mori K."/>
            <person name="Kadooka C."/>
            <person name="Tanaka T."/>
        </authorList>
    </citation>
    <scope>NUCLEOTIDE SEQUENCE</scope>
    <source>
        <strain evidence="1">MK2</strain>
    </source>
</reference>
<dbReference type="GeneID" id="64967295"/>
<gene>
    <name evidence="1" type="ORF">APUU_10118S</name>
</gene>
<evidence type="ECO:0000313" key="1">
    <source>
        <dbReference type="EMBL" id="BCS17290.1"/>
    </source>
</evidence>
<dbReference type="InterPro" id="IPR011333">
    <property type="entry name" value="SKP1/BTB/POZ_sf"/>
</dbReference>
<evidence type="ECO:0008006" key="3">
    <source>
        <dbReference type="Google" id="ProtNLM"/>
    </source>
</evidence>
<protein>
    <recommendedName>
        <fullName evidence="3">BTB domain-containing protein</fullName>
    </recommendedName>
</protein>
<dbReference type="SUPFAM" id="SSF54695">
    <property type="entry name" value="POZ domain"/>
    <property type="match status" value="1"/>
</dbReference>